<keyword evidence="2" id="KW-1185">Reference proteome</keyword>
<dbReference type="InterPro" id="IPR027417">
    <property type="entry name" value="P-loop_NTPase"/>
</dbReference>
<evidence type="ECO:0000313" key="1">
    <source>
        <dbReference type="EMBL" id="MEE2035555.1"/>
    </source>
</evidence>
<sequence length="217" mass="23151">MFPTTARPPLPVPQEVDRALGSTGLPRLLLVGGAGTGKSALLAAIRQSAVTEHPGLRVIDDAHTLGADDVRDLVDEVHCGTTPLIVATEPRPQRADLRALLSAFATHATLVELRPWSAREIASRATTFDTTLRPDRIRAVHRLTAGIPELVEVALTALQSGDDPKPLVAERIRNRFCVDPELAATLAVVDFGIVADATELTAVLHVGPRRALELVDA</sequence>
<dbReference type="EMBL" id="JAUZMZ010000378">
    <property type="protein sequence ID" value="MEE2035555.1"/>
    <property type="molecule type" value="Genomic_DNA"/>
</dbReference>
<dbReference type="Proteomes" id="UP001331936">
    <property type="component" value="Unassembled WGS sequence"/>
</dbReference>
<organism evidence="1 2">
    <name type="scientific">Rhodococcus chondri</name>
    <dbReference type="NCBI Taxonomy" id="3065941"/>
    <lineage>
        <taxon>Bacteria</taxon>
        <taxon>Bacillati</taxon>
        <taxon>Actinomycetota</taxon>
        <taxon>Actinomycetes</taxon>
        <taxon>Mycobacteriales</taxon>
        <taxon>Nocardiaceae</taxon>
        <taxon>Rhodococcus</taxon>
    </lineage>
</organism>
<dbReference type="SUPFAM" id="SSF52540">
    <property type="entry name" value="P-loop containing nucleoside triphosphate hydrolases"/>
    <property type="match status" value="1"/>
</dbReference>
<feature type="non-terminal residue" evidence="1">
    <location>
        <position position="217"/>
    </location>
</feature>
<evidence type="ECO:0000313" key="2">
    <source>
        <dbReference type="Proteomes" id="UP001331936"/>
    </source>
</evidence>
<comment type="caution">
    <text evidence="1">The sequence shown here is derived from an EMBL/GenBank/DDBJ whole genome shotgun (WGS) entry which is preliminary data.</text>
</comment>
<proteinExistence type="predicted"/>
<protein>
    <submittedName>
        <fullName evidence="1">LuxR family transcriptional regulator</fullName>
    </submittedName>
</protein>
<reference evidence="1 2" key="1">
    <citation type="submission" date="2023-08" db="EMBL/GenBank/DDBJ databases">
        <authorList>
            <person name="Girao M."/>
            <person name="Carvalho M.F."/>
        </authorList>
    </citation>
    <scope>NUCLEOTIDE SEQUENCE [LARGE SCALE GENOMIC DNA]</scope>
    <source>
        <strain evidence="1 2">CC-R104</strain>
    </source>
</reference>
<gene>
    <name evidence="1" type="ORF">Q8814_26225</name>
</gene>
<name>A0ABU7JZX1_9NOCA</name>
<accession>A0ABU7JZX1</accession>